<dbReference type="Proteomes" id="UP000255108">
    <property type="component" value="Unassembled WGS sequence"/>
</dbReference>
<dbReference type="InterPro" id="IPR012902">
    <property type="entry name" value="N_methyl_site"/>
</dbReference>
<proteinExistence type="predicted"/>
<dbReference type="RefSeq" id="WP_115229966.1">
    <property type="nucleotide sequence ID" value="NZ_CAWOLO010000004.1"/>
</dbReference>
<keyword evidence="6" id="KW-1185">Reference proteome</keyword>
<accession>A0A377SZH4</accession>
<name>A0A377SZH4_9NEIS</name>
<dbReference type="GO" id="GO:0015627">
    <property type="term" value="C:type II protein secretion system complex"/>
    <property type="evidence" value="ECO:0007669"/>
    <property type="project" value="InterPro"/>
</dbReference>
<keyword evidence="2" id="KW-1133">Transmembrane helix</keyword>
<feature type="transmembrane region" description="Helical" evidence="2">
    <location>
        <begin position="6"/>
        <end position="27"/>
    </location>
</feature>
<dbReference type="EMBL" id="UGHR01000004">
    <property type="protein sequence ID" value="STR45746.1"/>
    <property type="molecule type" value="Genomic_DNA"/>
</dbReference>
<evidence type="ECO:0000313" key="3">
    <source>
        <dbReference type="EMBL" id="STR45746.1"/>
    </source>
</evidence>
<dbReference type="Proteomes" id="UP000295794">
    <property type="component" value="Unassembled WGS sequence"/>
</dbReference>
<dbReference type="InterPro" id="IPR045584">
    <property type="entry name" value="Pilin-like"/>
</dbReference>
<keyword evidence="2" id="KW-0812">Transmembrane</keyword>
<dbReference type="Pfam" id="PF07963">
    <property type="entry name" value="N_methyl"/>
    <property type="match status" value="1"/>
</dbReference>
<dbReference type="Gene3D" id="3.30.700.10">
    <property type="entry name" value="Glycoprotein, Type 4 Pilin"/>
    <property type="match status" value="1"/>
</dbReference>
<dbReference type="EMBL" id="SMBT01000004">
    <property type="protein sequence ID" value="TCU88245.1"/>
    <property type="molecule type" value="Genomic_DNA"/>
</dbReference>
<dbReference type="InterPro" id="IPR000983">
    <property type="entry name" value="Bac_GSPG_pilin"/>
</dbReference>
<dbReference type="GO" id="GO:0015628">
    <property type="term" value="P:protein secretion by the type II secretion system"/>
    <property type="evidence" value="ECO:0007669"/>
    <property type="project" value="InterPro"/>
</dbReference>
<evidence type="ECO:0000256" key="2">
    <source>
        <dbReference type="SAM" id="Phobius"/>
    </source>
</evidence>
<dbReference type="PROSITE" id="PS00409">
    <property type="entry name" value="PROKAR_NTER_METHYL"/>
    <property type="match status" value="1"/>
</dbReference>
<gene>
    <name evidence="3" type="primary">fimA_3</name>
    <name evidence="4" type="ORF">EV682_104419</name>
    <name evidence="3" type="ORF">NCTC11159_04326</name>
</gene>
<reference evidence="3 5" key="1">
    <citation type="submission" date="2018-06" db="EMBL/GenBank/DDBJ databases">
        <authorList>
            <consortium name="Pathogen Informatics"/>
            <person name="Doyle S."/>
        </authorList>
    </citation>
    <scope>NUCLEOTIDE SEQUENCE [LARGE SCALE GENOMIC DNA]</scope>
    <source>
        <strain evidence="3 5">NCTC11159</strain>
    </source>
</reference>
<protein>
    <submittedName>
        <fullName evidence="3">Serogroup C1</fullName>
    </submittedName>
    <submittedName>
        <fullName evidence="4">Type IV pilus assembly protein PilE</fullName>
    </submittedName>
</protein>
<evidence type="ECO:0000313" key="5">
    <source>
        <dbReference type="Proteomes" id="UP000255108"/>
    </source>
</evidence>
<reference evidence="4 6" key="2">
    <citation type="submission" date="2019-03" db="EMBL/GenBank/DDBJ databases">
        <title>Genomic Encyclopedia of Type Strains, Phase IV (KMG-IV): sequencing the most valuable type-strain genomes for metagenomic binning, comparative biology and taxonomic classification.</title>
        <authorList>
            <person name="Goeker M."/>
        </authorList>
    </citation>
    <scope>NUCLEOTIDE SEQUENCE [LARGE SCALE GENOMIC DNA]</scope>
    <source>
        <strain evidence="4 6">DSM 3764</strain>
    </source>
</reference>
<dbReference type="GO" id="GO:0043683">
    <property type="term" value="P:type IV pilus assembly"/>
    <property type="evidence" value="ECO:0007669"/>
    <property type="project" value="InterPro"/>
</dbReference>
<keyword evidence="1" id="KW-0488">Methylation</keyword>
<dbReference type="NCBIfam" id="TIGR02532">
    <property type="entry name" value="IV_pilin_GFxxxE"/>
    <property type="match status" value="1"/>
</dbReference>
<dbReference type="AlphaFoldDB" id="A0A377SZH4"/>
<keyword evidence="2" id="KW-0472">Membrane</keyword>
<evidence type="ECO:0000256" key="1">
    <source>
        <dbReference type="ARBA" id="ARBA00022481"/>
    </source>
</evidence>
<organism evidence="3 5">
    <name type="scientific">Iodobacter fluviatilis</name>
    <dbReference type="NCBI Taxonomy" id="537"/>
    <lineage>
        <taxon>Bacteria</taxon>
        <taxon>Pseudomonadati</taxon>
        <taxon>Pseudomonadota</taxon>
        <taxon>Betaproteobacteria</taxon>
        <taxon>Neisseriales</taxon>
        <taxon>Chitinibacteraceae</taxon>
        <taxon>Iodobacter</taxon>
    </lineage>
</organism>
<dbReference type="PRINTS" id="PR00813">
    <property type="entry name" value="BCTERIALGSPG"/>
</dbReference>
<dbReference type="SUPFAM" id="SSF54523">
    <property type="entry name" value="Pili subunits"/>
    <property type="match status" value="1"/>
</dbReference>
<dbReference type="InterPro" id="IPR031982">
    <property type="entry name" value="PilE-like"/>
</dbReference>
<dbReference type="Pfam" id="PF16732">
    <property type="entry name" value="ComP_DUS"/>
    <property type="match status" value="1"/>
</dbReference>
<evidence type="ECO:0000313" key="4">
    <source>
        <dbReference type="EMBL" id="TCU88245.1"/>
    </source>
</evidence>
<sequence length="139" mass="15267">MRNPHGFTLIEVMVTIAIVGILASIAIPQYTDYVTRSRLVEAQSKLSDTRVRLEQFFVNNRTYVGFTCTQAAVGNENFGITCTTQTANTFTITATGTNKMTGFSFTLDDLNQKTSAITAAGWSNPSPNNCWVSRKPNIC</sequence>
<evidence type="ECO:0000313" key="6">
    <source>
        <dbReference type="Proteomes" id="UP000295794"/>
    </source>
</evidence>
<dbReference type="OrthoDB" id="8592370at2"/>